<reference evidence="2 3" key="1">
    <citation type="journal article" date="2019" name="Environ. Microbiol.">
        <title>At the nexus of three kingdoms: the genome of the mycorrhizal fungus Gigaspora margarita provides insights into plant, endobacterial and fungal interactions.</title>
        <authorList>
            <person name="Venice F."/>
            <person name="Ghignone S."/>
            <person name="Salvioli di Fossalunga A."/>
            <person name="Amselem J."/>
            <person name="Novero M."/>
            <person name="Xianan X."/>
            <person name="Sedzielewska Toro K."/>
            <person name="Morin E."/>
            <person name="Lipzen A."/>
            <person name="Grigoriev I.V."/>
            <person name="Henrissat B."/>
            <person name="Martin F.M."/>
            <person name="Bonfante P."/>
        </authorList>
    </citation>
    <scope>NUCLEOTIDE SEQUENCE [LARGE SCALE GENOMIC DNA]</scope>
    <source>
        <strain evidence="2 3">BEG34</strain>
    </source>
</reference>
<keyword evidence="3" id="KW-1185">Reference proteome</keyword>
<evidence type="ECO:0000313" key="3">
    <source>
        <dbReference type="Proteomes" id="UP000439903"/>
    </source>
</evidence>
<dbReference type="EMBL" id="WTPW01000410">
    <property type="protein sequence ID" value="KAF0514368.1"/>
    <property type="molecule type" value="Genomic_DNA"/>
</dbReference>
<comment type="caution">
    <text evidence="2">The sequence shown here is derived from an EMBL/GenBank/DDBJ whole genome shotgun (WGS) entry which is preliminary data.</text>
</comment>
<dbReference type="OrthoDB" id="10671092at2759"/>
<evidence type="ECO:0000313" key="2">
    <source>
        <dbReference type="EMBL" id="KAF0514368.1"/>
    </source>
</evidence>
<proteinExistence type="predicted"/>
<protein>
    <submittedName>
        <fullName evidence="2">Uncharacterized protein</fullName>
    </submittedName>
</protein>
<feature type="region of interest" description="Disordered" evidence="1">
    <location>
        <begin position="127"/>
        <end position="158"/>
    </location>
</feature>
<organism evidence="2 3">
    <name type="scientific">Gigaspora margarita</name>
    <dbReference type="NCBI Taxonomy" id="4874"/>
    <lineage>
        <taxon>Eukaryota</taxon>
        <taxon>Fungi</taxon>
        <taxon>Fungi incertae sedis</taxon>
        <taxon>Mucoromycota</taxon>
        <taxon>Glomeromycotina</taxon>
        <taxon>Glomeromycetes</taxon>
        <taxon>Diversisporales</taxon>
        <taxon>Gigasporaceae</taxon>
        <taxon>Gigaspora</taxon>
    </lineage>
</organism>
<dbReference type="Proteomes" id="UP000439903">
    <property type="component" value="Unassembled WGS sequence"/>
</dbReference>
<name>A0A8H4ELX6_GIGMA</name>
<evidence type="ECO:0000256" key="1">
    <source>
        <dbReference type="SAM" id="MobiDB-lite"/>
    </source>
</evidence>
<gene>
    <name evidence="2" type="ORF">F8M41_017611</name>
</gene>
<accession>A0A8H4ELX6</accession>
<dbReference type="AlphaFoldDB" id="A0A8H4ELX6"/>
<feature type="compositionally biased region" description="Polar residues" evidence="1">
    <location>
        <begin position="147"/>
        <end position="158"/>
    </location>
</feature>
<sequence>MNFIVFRNPLNQKQTEELEQIQNLKEKHLKLFRTNAQGLNLNDASCIYEEMTKRNQSNPHVAFLGDGRAEISLPYELGNIGQTTGGLGMSLPKVNSLNKSSNFQQIQSQLNTNEININLQQQEMHRIQEVSSHNKSGKKNASRIPKLSSSHSAPSAIN</sequence>